<keyword evidence="14" id="KW-1185">Reference proteome</keyword>
<dbReference type="PROSITE" id="PS51192">
    <property type="entry name" value="HELICASE_ATP_BIND_1"/>
    <property type="match status" value="1"/>
</dbReference>
<dbReference type="Pfam" id="PF04408">
    <property type="entry name" value="WHD_HA2"/>
    <property type="match status" value="1"/>
</dbReference>
<evidence type="ECO:0000256" key="2">
    <source>
        <dbReference type="ARBA" id="ARBA00012552"/>
    </source>
</evidence>
<dbReference type="PANTHER" id="PTHR18934:SF83">
    <property type="entry name" value="PRE-MRNA-SPLICING FACTOR ATP-DEPENDENT RNA HELICASE DHX16"/>
    <property type="match status" value="1"/>
</dbReference>
<evidence type="ECO:0000256" key="3">
    <source>
        <dbReference type="ARBA" id="ARBA00022664"/>
    </source>
</evidence>
<evidence type="ECO:0000256" key="7">
    <source>
        <dbReference type="ARBA" id="ARBA00022840"/>
    </source>
</evidence>
<dbReference type="Pfam" id="PF07717">
    <property type="entry name" value="OB_NTP_bind"/>
    <property type="match status" value="1"/>
</dbReference>
<organism evidence="13 14">
    <name type="scientific">Hyaloperonospora brassicae</name>
    <name type="common">Brassica downy mildew</name>
    <name type="synonym">Peronospora brassicae</name>
    <dbReference type="NCBI Taxonomy" id="162125"/>
    <lineage>
        <taxon>Eukaryota</taxon>
        <taxon>Sar</taxon>
        <taxon>Stramenopiles</taxon>
        <taxon>Oomycota</taxon>
        <taxon>Peronosporomycetes</taxon>
        <taxon>Peronosporales</taxon>
        <taxon>Peronosporaceae</taxon>
        <taxon>Hyaloperonospora</taxon>
    </lineage>
</organism>
<evidence type="ECO:0000313" key="13">
    <source>
        <dbReference type="EMBL" id="CAI5719814.1"/>
    </source>
</evidence>
<keyword evidence="7" id="KW-0067">ATP-binding</keyword>
<feature type="domain" description="Helicase C-terminal" evidence="12">
    <location>
        <begin position="311"/>
        <end position="490"/>
    </location>
</feature>
<keyword evidence="5" id="KW-0378">Hydrolase</keyword>
<evidence type="ECO:0000256" key="10">
    <source>
        <dbReference type="SAM" id="MobiDB-lite"/>
    </source>
</evidence>
<dbReference type="GO" id="GO:0003724">
    <property type="term" value="F:RNA helicase activity"/>
    <property type="evidence" value="ECO:0007669"/>
    <property type="project" value="UniProtKB-EC"/>
</dbReference>
<protein>
    <recommendedName>
        <fullName evidence="2">RNA helicase</fullName>
        <ecNumber evidence="2">3.6.4.13</ecNumber>
    </recommendedName>
</protein>
<dbReference type="SUPFAM" id="SSF52540">
    <property type="entry name" value="P-loop containing nucleoside triphosphate hydrolases"/>
    <property type="match status" value="1"/>
</dbReference>
<comment type="catalytic activity">
    <reaction evidence="9">
        <text>ATP + H2O = ADP + phosphate + H(+)</text>
        <dbReference type="Rhea" id="RHEA:13065"/>
        <dbReference type="ChEBI" id="CHEBI:15377"/>
        <dbReference type="ChEBI" id="CHEBI:15378"/>
        <dbReference type="ChEBI" id="CHEBI:30616"/>
        <dbReference type="ChEBI" id="CHEBI:43474"/>
        <dbReference type="ChEBI" id="CHEBI:456216"/>
        <dbReference type="EC" id="3.6.4.13"/>
    </reaction>
</comment>
<dbReference type="InterPro" id="IPR027417">
    <property type="entry name" value="P-loop_NTPase"/>
</dbReference>
<evidence type="ECO:0000256" key="9">
    <source>
        <dbReference type="ARBA" id="ARBA00047984"/>
    </source>
</evidence>
<evidence type="ECO:0000256" key="6">
    <source>
        <dbReference type="ARBA" id="ARBA00022806"/>
    </source>
</evidence>
<dbReference type="FunFam" id="3.40.50.300:FF:000578">
    <property type="entry name" value="probable ATP-dependent RNA helicase DHX35"/>
    <property type="match status" value="1"/>
</dbReference>
<evidence type="ECO:0000313" key="14">
    <source>
        <dbReference type="Proteomes" id="UP001162031"/>
    </source>
</evidence>
<dbReference type="Gene3D" id="3.40.50.300">
    <property type="entry name" value="P-loop containing nucleotide triphosphate hydrolases"/>
    <property type="match status" value="2"/>
</dbReference>
<dbReference type="EC" id="3.6.4.13" evidence="2"/>
<sequence length="847" mass="95303">MTRDTDRDRKRRRSRSRSPPRPHPSRHNTRRTSSSSPVSPLYVRQLVSTSDVSRAQETTAPDATRSAAAALPALAHREELLSALADHQAVVCVGETGSGKTTQIPQYLDACGAYTDVQRAVGGGSRCVAITQPRRVATVSVATRVAEEMNTRVGGDGAVGYAIRFESRCSSQTRLKFLTDGVLVRECLNDPLLEKYSVVMLDEAHERSIHTDLLFGLLKQVMARRPEFRVLITSATLDADRFAEFFGERMAVSSGETSTKEKKKKPKKHKSVKPCPVVMIPGRVYPVEIFHSKQRQVMGNRGPLSTYVRAAIDTTMQVHNSEEPGHILVFLTGQREVEDACAKIRLLYHEQRSKQRNDMDMRVLPLYGALQGRRQRDIFDVVPVHRVRKVIVATNIAETSLTIDGVRYVVDCGFTKQKVYNPVQQIESLVIVPISKVSAQQRAGRAGRTAPGKCFRLYNKASYEEMAQETVPEIQRTNLANTVLYLKLLGIQDVLGFPYLDPPDDDSLLDALKQLYVLGALDSSNGEATPVGKLMAAFPLEPRLSRALVESLLLDCGREMTQVVAMLSVENIFAEARCKQRRRDESDDEGNKASDWMHRMLSLKEDGLVHEDGDPLTFRSLLEAFESKSRKVRGYYRDLERWCEDRHLRFRALTMAVSVMKQLRGIIDSLSGRDLDAVKTSMRVNENRLDESVDDRLRQAFCAGFFMNAARRCTMDTAFRLIFHDCDDRKAVQLVQFHPLSVMCYSAPPEFCVFQELVVTSKPFMRCALAVERRWLDHYFSGKKEISLALLYALCGRKPPAAKDEDRKIVIKQRDGEMAERQTQPAPVTADAVAAARARFLARKTRS</sequence>
<dbReference type="InterPro" id="IPR011709">
    <property type="entry name" value="DEAD-box_helicase_OB_fold"/>
</dbReference>
<dbReference type="CDD" id="cd18791">
    <property type="entry name" value="SF2_C_RHA"/>
    <property type="match status" value="1"/>
</dbReference>
<dbReference type="InterPro" id="IPR002464">
    <property type="entry name" value="DNA/RNA_helicase_DEAH_CS"/>
</dbReference>
<dbReference type="GO" id="GO:0006397">
    <property type="term" value="P:mRNA processing"/>
    <property type="evidence" value="ECO:0007669"/>
    <property type="project" value="UniProtKB-KW"/>
</dbReference>
<dbReference type="Pfam" id="PF00271">
    <property type="entry name" value="Helicase_C"/>
    <property type="match status" value="1"/>
</dbReference>
<dbReference type="FunFam" id="3.40.50.300:FF:000145">
    <property type="entry name" value="probable ATP-dependent RNA helicase DHX40"/>
    <property type="match status" value="1"/>
</dbReference>
<dbReference type="EMBL" id="CANTFL010000251">
    <property type="protein sequence ID" value="CAI5719814.1"/>
    <property type="molecule type" value="Genomic_DNA"/>
</dbReference>
<dbReference type="GO" id="GO:0016787">
    <property type="term" value="F:hydrolase activity"/>
    <property type="evidence" value="ECO:0007669"/>
    <property type="project" value="UniProtKB-KW"/>
</dbReference>
<dbReference type="Gene3D" id="1.20.120.1080">
    <property type="match status" value="1"/>
</dbReference>
<dbReference type="InterPro" id="IPR014001">
    <property type="entry name" value="Helicase_ATP-bd"/>
</dbReference>
<dbReference type="InterPro" id="IPR001650">
    <property type="entry name" value="Helicase_C-like"/>
</dbReference>
<dbReference type="GO" id="GO:0008380">
    <property type="term" value="P:RNA splicing"/>
    <property type="evidence" value="ECO:0007669"/>
    <property type="project" value="UniProtKB-KW"/>
</dbReference>
<comment type="caution">
    <text evidence="13">The sequence shown here is derived from an EMBL/GenBank/DDBJ whole genome shotgun (WGS) entry which is preliminary data.</text>
</comment>
<dbReference type="GO" id="GO:0005524">
    <property type="term" value="F:ATP binding"/>
    <property type="evidence" value="ECO:0007669"/>
    <property type="project" value="UniProtKB-KW"/>
</dbReference>
<reference evidence="13" key="1">
    <citation type="submission" date="2022-12" db="EMBL/GenBank/DDBJ databases">
        <authorList>
            <person name="Webb A."/>
        </authorList>
    </citation>
    <scope>NUCLEOTIDE SEQUENCE</scope>
    <source>
        <strain evidence="13">Hp1</strain>
    </source>
</reference>
<comment type="similarity">
    <text evidence="1">Belongs to the DEAD box helicase family. DEAH subfamily.</text>
</comment>
<gene>
    <name evidence="13" type="ORF">HBR001_LOCUS2265</name>
</gene>
<feature type="compositionally biased region" description="Low complexity" evidence="10">
    <location>
        <begin position="31"/>
        <end position="40"/>
    </location>
</feature>
<accession>A0AAV0TDS6</accession>
<dbReference type="SMART" id="SM00847">
    <property type="entry name" value="HA2"/>
    <property type="match status" value="1"/>
</dbReference>
<evidence type="ECO:0000259" key="12">
    <source>
        <dbReference type="PROSITE" id="PS51194"/>
    </source>
</evidence>
<evidence type="ECO:0000256" key="1">
    <source>
        <dbReference type="ARBA" id="ARBA00008792"/>
    </source>
</evidence>
<evidence type="ECO:0000256" key="5">
    <source>
        <dbReference type="ARBA" id="ARBA00022801"/>
    </source>
</evidence>
<dbReference type="InterPro" id="IPR007502">
    <property type="entry name" value="Helicase-assoc_dom"/>
</dbReference>
<dbReference type="AlphaFoldDB" id="A0AAV0TDS6"/>
<keyword evidence="3" id="KW-0507">mRNA processing</keyword>
<dbReference type="PROSITE" id="PS51194">
    <property type="entry name" value="HELICASE_CTER"/>
    <property type="match status" value="1"/>
</dbReference>
<keyword evidence="8" id="KW-0508">mRNA splicing</keyword>
<dbReference type="GO" id="GO:0071013">
    <property type="term" value="C:catalytic step 2 spliceosome"/>
    <property type="evidence" value="ECO:0007669"/>
    <property type="project" value="TreeGrafter"/>
</dbReference>
<dbReference type="InterPro" id="IPR048333">
    <property type="entry name" value="HA2_WH"/>
</dbReference>
<name>A0AAV0TDS6_HYABA</name>
<feature type="compositionally biased region" description="Basic residues" evidence="10">
    <location>
        <begin position="9"/>
        <end position="30"/>
    </location>
</feature>
<dbReference type="SMART" id="SM00487">
    <property type="entry name" value="DEXDc"/>
    <property type="match status" value="1"/>
</dbReference>
<keyword evidence="6" id="KW-0347">Helicase</keyword>
<dbReference type="Proteomes" id="UP001162031">
    <property type="component" value="Unassembled WGS sequence"/>
</dbReference>
<feature type="domain" description="Helicase ATP-binding" evidence="11">
    <location>
        <begin position="81"/>
        <end position="255"/>
    </location>
</feature>
<dbReference type="PROSITE" id="PS00690">
    <property type="entry name" value="DEAH_ATP_HELICASE"/>
    <property type="match status" value="1"/>
</dbReference>
<dbReference type="GO" id="GO:0003723">
    <property type="term" value="F:RNA binding"/>
    <property type="evidence" value="ECO:0007669"/>
    <property type="project" value="TreeGrafter"/>
</dbReference>
<proteinExistence type="inferred from homology"/>
<keyword evidence="4" id="KW-0547">Nucleotide-binding</keyword>
<evidence type="ECO:0000259" key="11">
    <source>
        <dbReference type="PROSITE" id="PS51192"/>
    </source>
</evidence>
<dbReference type="FunFam" id="1.10.10.2130:FF:000001">
    <property type="entry name" value="Pre-mRNA-splicing factor ATP-dependent RNA helicase"/>
    <property type="match status" value="1"/>
</dbReference>
<dbReference type="PANTHER" id="PTHR18934">
    <property type="entry name" value="ATP-DEPENDENT RNA HELICASE"/>
    <property type="match status" value="1"/>
</dbReference>
<dbReference type="CDD" id="cd17917">
    <property type="entry name" value="DEXHc_RHA-like"/>
    <property type="match status" value="1"/>
</dbReference>
<evidence type="ECO:0000256" key="8">
    <source>
        <dbReference type="ARBA" id="ARBA00023187"/>
    </source>
</evidence>
<feature type="region of interest" description="Disordered" evidence="10">
    <location>
        <begin position="1"/>
        <end position="41"/>
    </location>
</feature>
<evidence type="ECO:0000256" key="4">
    <source>
        <dbReference type="ARBA" id="ARBA00022741"/>
    </source>
</evidence>
<dbReference type="SMART" id="SM00490">
    <property type="entry name" value="HELICc"/>
    <property type="match status" value="1"/>
</dbReference>
<dbReference type="Pfam" id="PF21010">
    <property type="entry name" value="HA2_C"/>
    <property type="match status" value="1"/>
</dbReference>